<organism evidence="2 3">
    <name type="scientific">Streptomyces afghaniensis 772</name>
    <dbReference type="NCBI Taxonomy" id="1283301"/>
    <lineage>
        <taxon>Bacteria</taxon>
        <taxon>Bacillati</taxon>
        <taxon>Actinomycetota</taxon>
        <taxon>Actinomycetes</taxon>
        <taxon>Kitasatosporales</taxon>
        <taxon>Streptomycetaceae</taxon>
        <taxon>Streptomyces</taxon>
    </lineage>
</organism>
<dbReference type="RefSeq" id="WP_020270183.1">
    <property type="nucleotide sequence ID" value="NZ_KE354042.1"/>
</dbReference>
<dbReference type="PATRIC" id="fig|1283301.3.peg.1160"/>
<protein>
    <submittedName>
        <fullName evidence="2">Uncharacterized protein</fullName>
    </submittedName>
</protein>
<name>S4N306_9ACTN</name>
<dbReference type="OrthoDB" id="4147502at2"/>
<reference evidence="2 3" key="1">
    <citation type="submission" date="2013-02" db="EMBL/GenBank/DDBJ databases">
        <title>Draft Genome Sequence of Streptomyces afghaniensis, Which Produces Compounds of the Julimycin B-Complex.</title>
        <authorList>
            <person name="Gruening B.A."/>
            <person name="Praeg A."/>
            <person name="Erxleben A."/>
            <person name="Guenther S."/>
            <person name="Fiedler H.-P."/>
            <person name="Goodfellow M."/>
            <person name="Mueller M."/>
        </authorList>
    </citation>
    <scope>NUCLEOTIDE SEQUENCE [LARGE SCALE GENOMIC DNA]</scope>
    <source>
        <strain evidence="2 3">772</strain>
    </source>
</reference>
<gene>
    <name evidence="2" type="ORF">STAFG_1178</name>
</gene>
<comment type="caution">
    <text evidence="2">The sequence shown here is derived from an EMBL/GenBank/DDBJ whole genome shotgun (WGS) entry which is preliminary data.</text>
</comment>
<proteinExistence type="predicted"/>
<evidence type="ECO:0000256" key="1">
    <source>
        <dbReference type="SAM" id="MobiDB-lite"/>
    </source>
</evidence>
<feature type="compositionally biased region" description="Pro residues" evidence="1">
    <location>
        <begin position="108"/>
        <end position="119"/>
    </location>
</feature>
<evidence type="ECO:0000313" key="2">
    <source>
        <dbReference type="EMBL" id="EPJ41777.1"/>
    </source>
</evidence>
<dbReference type="HOGENOM" id="CLU_093382_0_0_11"/>
<keyword evidence="3" id="KW-1185">Reference proteome</keyword>
<dbReference type="EMBL" id="AOPY01001300">
    <property type="protein sequence ID" value="EPJ41777.1"/>
    <property type="molecule type" value="Genomic_DNA"/>
</dbReference>
<evidence type="ECO:0000313" key="3">
    <source>
        <dbReference type="Proteomes" id="UP000015001"/>
    </source>
</evidence>
<accession>S4N306</accession>
<feature type="region of interest" description="Disordered" evidence="1">
    <location>
        <begin position="83"/>
        <end position="157"/>
    </location>
</feature>
<sequence>MTMRRDVHEELRARLHEAAGTHQPDREQILARVERGMAGPAGSGHRATRPPVFGWMRVAGATAAVAGVLAVGGYAVASAVKEETAPQQQGVATSPTPTPSPEATSRAPAPPVDPTPSAPPERRESAPPPSRTPSTSVTGRPPAATEDGPLWSDGSVDPHSNDFWAQSNVTIKTRTELTALTVRLSVAQTGGVSDAGAWRSLPEQDFTLTVGERDGFLVYTWTLKEGRKVPAGEWVFAGQFDHERGGRDAGADRYAVTAAAGSERLSVGGGFAAVDDAEDDS</sequence>
<dbReference type="Proteomes" id="UP000015001">
    <property type="component" value="Unassembled WGS sequence"/>
</dbReference>
<dbReference type="AlphaFoldDB" id="S4N306"/>